<feature type="region of interest" description="Disordered" evidence="1">
    <location>
        <begin position="124"/>
        <end position="158"/>
    </location>
</feature>
<accession>A0ABT9EDY0</accession>
<proteinExistence type="predicted"/>
<gene>
    <name evidence="2" type="ORF">Q7A36_39440</name>
</gene>
<organism evidence="2 3">
    <name type="scientific">Paracraurococcus lichenis</name>
    <dbReference type="NCBI Taxonomy" id="3064888"/>
    <lineage>
        <taxon>Bacteria</taxon>
        <taxon>Pseudomonadati</taxon>
        <taxon>Pseudomonadota</taxon>
        <taxon>Alphaproteobacteria</taxon>
        <taxon>Acetobacterales</taxon>
        <taxon>Roseomonadaceae</taxon>
        <taxon>Paracraurococcus</taxon>
    </lineage>
</organism>
<evidence type="ECO:0000313" key="2">
    <source>
        <dbReference type="EMBL" id="MDO9714423.1"/>
    </source>
</evidence>
<evidence type="ECO:0008006" key="4">
    <source>
        <dbReference type="Google" id="ProtNLM"/>
    </source>
</evidence>
<evidence type="ECO:0000256" key="1">
    <source>
        <dbReference type="SAM" id="MobiDB-lite"/>
    </source>
</evidence>
<protein>
    <recommendedName>
        <fullName evidence="4">Helix-turn-helix domain-containing protein</fullName>
    </recommendedName>
</protein>
<keyword evidence="3" id="KW-1185">Reference proteome</keyword>
<dbReference type="EMBL" id="JAUTWS010000251">
    <property type="protein sequence ID" value="MDO9714423.1"/>
    <property type="molecule type" value="Genomic_DNA"/>
</dbReference>
<reference evidence="2 3" key="1">
    <citation type="submission" date="2023-08" db="EMBL/GenBank/DDBJ databases">
        <title>The draft genome sequence of Paracraurococcus sp. LOR1-02.</title>
        <authorList>
            <person name="Kingkaew E."/>
            <person name="Tanasupawat S."/>
        </authorList>
    </citation>
    <scope>NUCLEOTIDE SEQUENCE [LARGE SCALE GENOMIC DNA]</scope>
    <source>
        <strain evidence="2 3">LOR1-02</strain>
    </source>
</reference>
<dbReference type="Proteomes" id="UP001243009">
    <property type="component" value="Unassembled WGS sequence"/>
</dbReference>
<name>A0ABT9EDY0_9PROT</name>
<evidence type="ECO:0000313" key="3">
    <source>
        <dbReference type="Proteomes" id="UP001243009"/>
    </source>
</evidence>
<comment type="caution">
    <text evidence="2">The sequence shown here is derived from an EMBL/GenBank/DDBJ whole genome shotgun (WGS) entry which is preliminary data.</text>
</comment>
<sequence>MARGGGETVRRPLDIPEADWQRAVGRARVIRPLAAAPRVSQAMLLRAAAELDLGVRQIQRLLRAWRAEPVATTLLFARPGVARGTRRLPAAADRLVERAIDGFYKTRERPRLTALLRQVRHDWGSAGPAQSHEAPAEPEEARVPMPTEEDIAASEFLP</sequence>
<dbReference type="RefSeq" id="WP_305109256.1">
    <property type="nucleotide sequence ID" value="NZ_JAUTWS010000251.1"/>
</dbReference>